<evidence type="ECO:0000256" key="7">
    <source>
        <dbReference type="ARBA" id="ARBA00038030"/>
    </source>
</evidence>
<dbReference type="Pfam" id="PF13432">
    <property type="entry name" value="TPR_16"/>
    <property type="match status" value="3"/>
</dbReference>
<evidence type="ECO:0000313" key="11">
    <source>
        <dbReference type="Proteomes" id="UP000245168"/>
    </source>
</evidence>
<feature type="repeat" description="TPR" evidence="8">
    <location>
        <begin position="137"/>
        <end position="170"/>
    </location>
</feature>
<dbReference type="GO" id="GO:0030943">
    <property type="term" value="F:mitochondrion targeting sequence binding"/>
    <property type="evidence" value="ECO:0007669"/>
    <property type="project" value="TreeGrafter"/>
</dbReference>
<evidence type="ECO:0000256" key="2">
    <source>
        <dbReference type="ARBA" id="ARBA00022692"/>
    </source>
</evidence>
<organism evidence="10 11">
    <name type="scientific">Marinicauda salina</name>
    <dbReference type="NCBI Taxonomy" id="2135793"/>
    <lineage>
        <taxon>Bacteria</taxon>
        <taxon>Pseudomonadati</taxon>
        <taxon>Pseudomonadota</taxon>
        <taxon>Alphaproteobacteria</taxon>
        <taxon>Maricaulales</taxon>
        <taxon>Maricaulaceae</taxon>
        <taxon>Marinicauda</taxon>
    </lineage>
</organism>
<dbReference type="SMART" id="SM00028">
    <property type="entry name" value="TPR"/>
    <property type="match status" value="6"/>
</dbReference>
<evidence type="ECO:0000256" key="9">
    <source>
        <dbReference type="SAM" id="SignalP"/>
    </source>
</evidence>
<dbReference type="GO" id="GO:0008320">
    <property type="term" value="F:protein transmembrane transporter activity"/>
    <property type="evidence" value="ECO:0007669"/>
    <property type="project" value="TreeGrafter"/>
</dbReference>
<gene>
    <name evidence="10" type="ORF">DDZ18_03310</name>
</gene>
<dbReference type="GO" id="GO:0016020">
    <property type="term" value="C:membrane"/>
    <property type="evidence" value="ECO:0007669"/>
    <property type="project" value="UniProtKB-SubCell"/>
</dbReference>
<dbReference type="InterPro" id="IPR011990">
    <property type="entry name" value="TPR-like_helical_dom_sf"/>
</dbReference>
<keyword evidence="4 8" id="KW-0802">TPR repeat</keyword>
<comment type="caution">
    <text evidence="10">The sequence shown here is derived from an EMBL/GenBank/DDBJ whole genome shotgun (WGS) entry which is preliminary data.</text>
</comment>
<feature type="chain" id="PRO_5015655749" evidence="9">
    <location>
        <begin position="20"/>
        <end position="285"/>
    </location>
</feature>
<protein>
    <submittedName>
        <fullName evidence="10">Uncharacterized protein</fullName>
    </submittedName>
</protein>
<dbReference type="Gene3D" id="1.25.40.10">
    <property type="entry name" value="Tetratricopeptide repeat domain"/>
    <property type="match status" value="2"/>
</dbReference>
<evidence type="ECO:0000256" key="4">
    <source>
        <dbReference type="ARBA" id="ARBA00022803"/>
    </source>
</evidence>
<dbReference type="Proteomes" id="UP000245168">
    <property type="component" value="Unassembled WGS sequence"/>
</dbReference>
<accession>A0A2U2BXB9</accession>
<reference evidence="11" key="1">
    <citation type="submission" date="2018-05" db="EMBL/GenBank/DDBJ databases">
        <authorList>
            <person name="Liu B.-T."/>
        </authorList>
    </citation>
    <scope>NUCLEOTIDE SEQUENCE [LARGE SCALE GENOMIC DNA]</scope>
    <source>
        <strain evidence="11">WD6-1</strain>
    </source>
</reference>
<keyword evidence="11" id="KW-1185">Reference proteome</keyword>
<keyword evidence="6" id="KW-0472">Membrane</keyword>
<comment type="similarity">
    <text evidence="7">Belongs to the Tom70 family.</text>
</comment>
<evidence type="ECO:0000256" key="3">
    <source>
        <dbReference type="ARBA" id="ARBA00022737"/>
    </source>
</evidence>
<keyword evidence="3" id="KW-0677">Repeat</keyword>
<name>A0A2U2BXB9_9PROT</name>
<dbReference type="RefSeq" id="WP_109251914.1">
    <property type="nucleotide sequence ID" value="NZ_QEXV01000001.1"/>
</dbReference>
<dbReference type="Pfam" id="PF14559">
    <property type="entry name" value="TPR_19"/>
    <property type="match status" value="1"/>
</dbReference>
<dbReference type="InterPro" id="IPR019734">
    <property type="entry name" value="TPR_rpt"/>
</dbReference>
<feature type="repeat" description="TPR" evidence="8">
    <location>
        <begin position="63"/>
        <end position="96"/>
    </location>
</feature>
<feature type="signal peptide" evidence="9">
    <location>
        <begin position="1"/>
        <end position="19"/>
    </location>
</feature>
<dbReference type="OrthoDB" id="7627704at2"/>
<evidence type="ECO:0000256" key="8">
    <source>
        <dbReference type="PROSITE-ProRule" id="PRU00339"/>
    </source>
</evidence>
<keyword evidence="2" id="KW-0812">Transmembrane</keyword>
<evidence type="ECO:0000256" key="5">
    <source>
        <dbReference type="ARBA" id="ARBA00022989"/>
    </source>
</evidence>
<keyword evidence="9" id="KW-0732">Signal</keyword>
<dbReference type="PANTHER" id="PTHR46208:SF1">
    <property type="entry name" value="MITOCHONDRIAL IMPORT RECEPTOR SUBUNIT TOM70"/>
    <property type="match status" value="1"/>
</dbReference>
<dbReference type="PANTHER" id="PTHR46208">
    <property type="entry name" value="MITOCHONDRIAL IMPORT RECEPTOR SUBUNIT TOM70"/>
    <property type="match status" value="1"/>
</dbReference>
<keyword evidence="5" id="KW-1133">Transmembrane helix</keyword>
<dbReference type="SUPFAM" id="SSF48452">
    <property type="entry name" value="TPR-like"/>
    <property type="match status" value="1"/>
</dbReference>
<evidence type="ECO:0000256" key="1">
    <source>
        <dbReference type="ARBA" id="ARBA00004167"/>
    </source>
</evidence>
<evidence type="ECO:0000256" key="6">
    <source>
        <dbReference type="ARBA" id="ARBA00023136"/>
    </source>
</evidence>
<dbReference type="GO" id="GO:0030150">
    <property type="term" value="P:protein import into mitochondrial matrix"/>
    <property type="evidence" value="ECO:0007669"/>
    <property type="project" value="TreeGrafter"/>
</dbReference>
<dbReference type="EMBL" id="QEXV01000001">
    <property type="protein sequence ID" value="PWE18640.1"/>
    <property type="molecule type" value="Genomic_DNA"/>
</dbReference>
<dbReference type="AlphaFoldDB" id="A0A2U2BXB9"/>
<sequence>MIRLLVLCTFALAAASAAAQPVDQRRAVCPAGYDALEAEDPAGAIEAFRDCLAAREYEWTVEAELRARLGAAHLALGEADAALLAYNQILGLVENNGGDENNPLVRRNRAVAFLQLERYEDALDDLEIAARRTPEDPFVRTLLGSALLDLERHAEAAEAFDAAVRLAPDVATGWIGRSAAFIELGLTDRAVEDGREAVAIAPENPGALNALCWALVQAERASEGLDICRAAVEADPESGAIVHSLAAALEQTGETGEARDLYARAHELAPDDPEITEDYERVHGG</sequence>
<proteinExistence type="inferred from homology"/>
<dbReference type="PROSITE" id="PS50005">
    <property type="entry name" value="TPR"/>
    <property type="match status" value="2"/>
</dbReference>
<comment type="subcellular location">
    <subcellularLocation>
        <location evidence="1">Membrane</location>
        <topology evidence="1">Single-pass membrane protein</topology>
    </subcellularLocation>
</comment>
<evidence type="ECO:0000313" key="10">
    <source>
        <dbReference type="EMBL" id="PWE18640.1"/>
    </source>
</evidence>